<dbReference type="InterPro" id="IPR015330">
    <property type="entry name" value="DNA_primase/pol_bifunc_N"/>
</dbReference>
<keyword evidence="3" id="KW-1185">Reference proteome</keyword>
<evidence type="ECO:0000313" key="2">
    <source>
        <dbReference type="EMBL" id="TWI71312.1"/>
    </source>
</evidence>
<keyword evidence="2" id="KW-0378">Hydrolase</keyword>
<dbReference type="EMBL" id="VLLA01000006">
    <property type="protein sequence ID" value="TWI71312.1"/>
    <property type="molecule type" value="Genomic_DNA"/>
</dbReference>
<gene>
    <name evidence="2" type="ORF">IQ16_02931</name>
</gene>
<dbReference type="Proteomes" id="UP000316291">
    <property type="component" value="Unassembled WGS sequence"/>
</dbReference>
<evidence type="ECO:0000259" key="1">
    <source>
        <dbReference type="SMART" id="SM00943"/>
    </source>
</evidence>
<name>A0A562RQI1_9BRAD</name>
<sequence length="280" mass="29536">MSDLLAAALDFAARGLPVFPCLPYGKTPAVVRGFHAATTNPATILRYWTDPERNIGIPTGAPSGIWALDIDGLEGEANLRALEAKHGAIPKTRTALTARGRHAWFAYPGSLPTTAGRIGPGIDTRGDGGYVVVPPSVHQTGHRYAFLGDPWGPIASAPAWLIHAAHRKPPMRLPEPMEPVTAAGPSRPPGAYGHAALRTEIAALAAAAPGRRNDALNRASFNLFRLVAGGELAEDEVLAELHRACVINGLVVDDGLSSVNLTIRSGRAAGLRHPRSRRAP</sequence>
<dbReference type="SMART" id="SM00943">
    <property type="entry name" value="Prim-Pol"/>
    <property type="match status" value="1"/>
</dbReference>
<dbReference type="AlphaFoldDB" id="A0A562RQI1"/>
<keyword evidence="2" id="KW-0347">Helicase</keyword>
<organism evidence="2 3">
    <name type="scientific">Bradyrhizobium huanghuaihaiense</name>
    <dbReference type="NCBI Taxonomy" id="990078"/>
    <lineage>
        <taxon>Bacteria</taxon>
        <taxon>Pseudomonadati</taxon>
        <taxon>Pseudomonadota</taxon>
        <taxon>Alphaproteobacteria</taxon>
        <taxon>Hyphomicrobiales</taxon>
        <taxon>Nitrobacteraceae</taxon>
        <taxon>Bradyrhizobium</taxon>
    </lineage>
</organism>
<dbReference type="GO" id="GO:0004386">
    <property type="term" value="F:helicase activity"/>
    <property type="evidence" value="ECO:0007669"/>
    <property type="project" value="UniProtKB-KW"/>
</dbReference>
<protein>
    <submittedName>
        <fullName evidence="2">Putative DNA primase/helicase</fullName>
    </submittedName>
</protein>
<comment type="caution">
    <text evidence="2">The sequence shown here is derived from an EMBL/GenBank/DDBJ whole genome shotgun (WGS) entry which is preliminary data.</text>
</comment>
<dbReference type="SUPFAM" id="SSF56747">
    <property type="entry name" value="Prim-pol domain"/>
    <property type="match status" value="1"/>
</dbReference>
<dbReference type="Pfam" id="PF09250">
    <property type="entry name" value="Prim-Pol"/>
    <property type="match status" value="1"/>
</dbReference>
<dbReference type="CDD" id="cd04859">
    <property type="entry name" value="Prim_Pol"/>
    <property type="match status" value="1"/>
</dbReference>
<evidence type="ECO:0000313" key="3">
    <source>
        <dbReference type="Proteomes" id="UP000316291"/>
    </source>
</evidence>
<proteinExistence type="predicted"/>
<keyword evidence="2" id="KW-0547">Nucleotide-binding</keyword>
<feature type="domain" description="DNA primase/polymerase bifunctional N-terminal" evidence="1">
    <location>
        <begin position="8"/>
        <end position="161"/>
    </location>
</feature>
<dbReference type="OrthoDB" id="123525at2"/>
<accession>A0A562RQI1</accession>
<keyword evidence="2" id="KW-0067">ATP-binding</keyword>
<reference evidence="2 3" key="1">
    <citation type="journal article" date="2015" name="Stand. Genomic Sci.">
        <title>Genomic Encyclopedia of Bacterial and Archaeal Type Strains, Phase III: the genomes of soil and plant-associated and newly described type strains.</title>
        <authorList>
            <person name="Whitman W.B."/>
            <person name="Woyke T."/>
            <person name="Klenk H.P."/>
            <person name="Zhou Y."/>
            <person name="Lilburn T.G."/>
            <person name="Beck B.J."/>
            <person name="De Vos P."/>
            <person name="Vandamme P."/>
            <person name="Eisen J.A."/>
            <person name="Garrity G."/>
            <person name="Hugenholtz P."/>
            <person name="Kyrpides N.C."/>
        </authorList>
    </citation>
    <scope>NUCLEOTIDE SEQUENCE [LARGE SCALE GENOMIC DNA]</scope>
    <source>
        <strain evidence="2 3">CGMCC 1.10948</strain>
    </source>
</reference>
<dbReference type="RefSeq" id="WP_145831573.1">
    <property type="nucleotide sequence ID" value="NZ_VLLA01000006.1"/>
</dbReference>